<sequence length="267" mass="30405">MVKQRGFWGFRGLNLNFLRRKDRALISEVGLLPLVCVLMSTNYFPQVFRHYCFGFQCLRILLCETSLTQISPILSQVAPSPYQWQYISLYTTPTSISHVILAVERLWTTNEVPRPLLRIAEDGITDIAIKVNDLLSREPVALTCVTDSVLVAIIHGEIDRLLVNSSHTQPKGLLQSVKALVSSVEWPFVLTSFFLLSTVEGKWRKVIHELDHKLNTSNLDGQHRICLPRALQIELSFCISLSVQFLGQNFFRYLRVSVSVLLCMLCL</sequence>
<evidence type="ECO:0000313" key="2">
    <source>
        <dbReference type="Proteomes" id="UP000000305"/>
    </source>
</evidence>
<dbReference type="KEGG" id="dpx:DAPPUDRAFT_104994"/>
<proteinExistence type="predicted"/>
<evidence type="ECO:0000313" key="1">
    <source>
        <dbReference type="EMBL" id="EFX78760.1"/>
    </source>
</evidence>
<organism evidence="1 2">
    <name type="scientific">Daphnia pulex</name>
    <name type="common">Water flea</name>
    <dbReference type="NCBI Taxonomy" id="6669"/>
    <lineage>
        <taxon>Eukaryota</taxon>
        <taxon>Metazoa</taxon>
        <taxon>Ecdysozoa</taxon>
        <taxon>Arthropoda</taxon>
        <taxon>Crustacea</taxon>
        <taxon>Branchiopoda</taxon>
        <taxon>Diplostraca</taxon>
        <taxon>Cladocera</taxon>
        <taxon>Anomopoda</taxon>
        <taxon>Daphniidae</taxon>
        <taxon>Daphnia</taxon>
    </lineage>
</organism>
<gene>
    <name evidence="1" type="ORF">DAPPUDRAFT_104994</name>
</gene>
<dbReference type="HOGENOM" id="CLU_1043021_0_0_1"/>
<name>E9GP21_DAPPU</name>
<reference evidence="1 2" key="1">
    <citation type="journal article" date="2011" name="Science">
        <title>The ecoresponsive genome of Daphnia pulex.</title>
        <authorList>
            <person name="Colbourne J.K."/>
            <person name="Pfrender M.E."/>
            <person name="Gilbert D."/>
            <person name="Thomas W.K."/>
            <person name="Tucker A."/>
            <person name="Oakley T.H."/>
            <person name="Tokishita S."/>
            <person name="Aerts A."/>
            <person name="Arnold G.J."/>
            <person name="Basu M.K."/>
            <person name="Bauer D.J."/>
            <person name="Caceres C.E."/>
            <person name="Carmel L."/>
            <person name="Casola C."/>
            <person name="Choi J.H."/>
            <person name="Detter J.C."/>
            <person name="Dong Q."/>
            <person name="Dusheyko S."/>
            <person name="Eads B.D."/>
            <person name="Frohlich T."/>
            <person name="Geiler-Samerotte K.A."/>
            <person name="Gerlach D."/>
            <person name="Hatcher P."/>
            <person name="Jogdeo S."/>
            <person name="Krijgsveld J."/>
            <person name="Kriventseva E.V."/>
            <person name="Kultz D."/>
            <person name="Laforsch C."/>
            <person name="Lindquist E."/>
            <person name="Lopez J."/>
            <person name="Manak J.R."/>
            <person name="Muller J."/>
            <person name="Pangilinan J."/>
            <person name="Patwardhan R.P."/>
            <person name="Pitluck S."/>
            <person name="Pritham E.J."/>
            <person name="Rechtsteiner A."/>
            <person name="Rho M."/>
            <person name="Rogozin I.B."/>
            <person name="Sakarya O."/>
            <person name="Salamov A."/>
            <person name="Schaack S."/>
            <person name="Shapiro H."/>
            <person name="Shiga Y."/>
            <person name="Skalitzky C."/>
            <person name="Smith Z."/>
            <person name="Souvorov A."/>
            <person name="Sung W."/>
            <person name="Tang Z."/>
            <person name="Tsuchiya D."/>
            <person name="Tu H."/>
            <person name="Vos H."/>
            <person name="Wang M."/>
            <person name="Wolf Y.I."/>
            <person name="Yamagata H."/>
            <person name="Yamada T."/>
            <person name="Ye Y."/>
            <person name="Shaw J.R."/>
            <person name="Andrews J."/>
            <person name="Crease T.J."/>
            <person name="Tang H."/>
            <person name="Lucas S.M."/>
            <person name="Robertson H.M."/>
            <person name="Bork P."/>
            <person name="Koonin E.V."/>
            <person name="Zdobnov E.M."/>
            <person name="Grigoriev I.V."/>
            <person name="Lynch M."/>
            <person name="Boore J.L."/>
        </authorList>
    </citation>
    <scope>NUCLEOTIDE SEQUENCE [LARGE SCALE GENOMIC DNA]</scope>
</reference>
<dbReference type="InParanoid" id="E9GP21"/>
<dbReference type="Proteomes" id="UP000000305">
    <property type="component" value="Unassembled WGS sequence"/>
</dbReference>
<accession>E9GP21</accession>
<keyword evidence="2" id="KW-1185">Reference proteome</keyword>
<dbReference type="EMBL" id="GL732556">
    <property type="protein sequence ID" value="EFX78760.1"/>
    <property type="molecule type" value="Genomic_DNA"/>
</dbReference>
<protein>
    <submittedName>
        <fullName evidence="1">Uncharacterized protein</fullName>
    </submittedName>
</protein>
<dbReference type="AlphaFoldDB" id="E9GP21"/>